<accession>A0A0T6DQC8</accession>
<dbReference type="InterPro" id="IPR036165">
    <property type="entry name" value="YefM-like_sf"/>
</dbReference>
<evidence type="ECO:0000256" key="1">
    <source>
        <dbReference type="ARBA" id="ARBA00009981"/>
    </source>
</evidence>
<dbReference type="Proteomes" id="UP000051202">
    <property type="component" value="Unassembled WGS sequence"/>
</dbReference>
<sequence length="108" mass="11783">MRVVSFSEARKHLKSVLDTVNDDANATIVTRRDADDAVVMSLDYYNSLMETVYLLKSPANAAHLADSIAQYKAGKTVTRELIDTAENSDKGDGSSDDNEHTDSDIESA</sequence>
<comment type="caution">
    <text evidence="4">The sequence shown here is derived from an EMBL/GenBank/DDBJ whole genome shotgun (WGS) entry which is preliminary data.</text>
</comment>
<dbReference type="Gene3D" id="3.40.1620.10">
    <property type="entry name" value="YefM-like domain"/>
    <property type="match status" value="1"/>
</dbReference>
<reference evidence="4 5" key="1">
    <citation type="submission" date="2015-11" db="EMBL/GenBank/DDBJ databases">
        <title>Permanent draft genome of Psychrobacter piscatorii LQ58.</title>
        <authorList>
            <person name="Zhou M."/>
            <person name="Dong B."/>
            <person name="Liu Q."/>
        </authorList>
    </citation>
    <scope>NUCLEOTIDE SEQUENCE [LARGE SCALE GENOMIC DNA]</scope>
    <source>
        <strain evidence="4 5">LQ58</strain>
    </source>
</reference>
<proteinExistence type="inferred from homology"/>
<gene>
    <name evidence="4" type="ORF">AS194_10205</name>
</gene>
<dbReference type="AlphaFoldDB" id="A0A0T6DQC8"/>
<comment type="function">
    <text evidence="2">Antitoxin component of a type II toxin-antitoxin (TA) system.</text>
</comment>
<dbReference type="EMBL" id="LNDJ01000084">
    <property type="protein sequence ID" value="KRU22018.1"/>
    <property type="molecule type" value="Genomic_DNA"/>
</dbReference>
<evidence type="ECO:0000256" key="3">
    <source>
        <dbReference type="SAM" id="MobiDB-lite"/>
    </source>
</evidence>
<dbReference type="Gene3D" id="6.10.250.330">
    <property type="match status" value="1"/>
</dbReference>
<comment type="similarity">
    <text evidence="1 2">Belongs to the phD/YefM antitoxin family.</text>
</comment>
<evidence type="ECO:0000256" key="2">
    <source>
        <dbReference type="RuleBase" id="RU362080"/>
    </source>
</evidence>
<dbReference type="InterPro" id="IPR006442">
    <property type="entry name" value="Antitoxin_Phd/YefM"/>
</dbReference>
<dbReference type="NCBIfam" id="TIGR01552">
    <property type="entry name" value="phd_fam"/>
    <property type="match status" value="1"/>
</dbReference>
<protein>
    <recommendedName>
        <fullName evidence="2">Antitoxin</fullName>
    </recommendedName>
</protein>
<evidence type="ECO:0000313" key="4">
    <source>
        <dbReference type="EMBL" id="KRU22018.1"/>
    </source>
</evidence>
<feature type="region of interest" description="Disordered" evidence="3">
    <location>
        <begin position="82"/>
        <end position="108"/>
    </location>
</feature>
<name>A0A0T6DQC8_9GAMM</name>
<dbReference type="InterPro" id="IPR051405">
    <property type="entry name" value="phD/YefM_antitoxin"/>
</dbReference>
<dbReference type="PANTHER" id="PTHR33713:SF6">
    <property type="entry name" value="ANTITOXIN YEFM"/>
    <property type="match status" value="1"/>
</dbReference>
<keyword evidence="5" id="KW-1185">Reference proteome</keyword>
<dbReference type="PANTHER" id="PTHR33713">
    <property type="entry name" value="ANTITOXIN YAFN-RELATED"/>
    <property type="match status" value="1"/>
</dbReference>
<dbReference type="Pfam" id="PF02604">
    <property type="entry name" value="PhdYeFM_antitox"/>
    <property type="match status" value="1"/>
</dbReference>
<organism evidence="4 5">
    <name type="scientific">Psychrobacter piscatorii</name>
    <dbReference type="NCBI Taxonomy" id="554343"/>
    <lineage>
        <taxon>Bacteria</taxon>
        <taxon>Pseudomonadati</taxon>
        <taxon>Pseudomonadota</taxon>
        <taxon>Gammaproteobacteria</taxon>
        <taxon>Moraxellales</taxon>
        <taxon>Moraxellaceae</taxon>
        <taxon>Psychrobacter</taxon>
    </lineage>
</organism>
<dbReference type="STRING" id="554343.AS194_10205"/>
<dbReference type="SUPFAM" id="SSF143120">
    <property type="entry name" value="YefM-like"/>
    <property type="match status" value="1"/>
</dbReference>
<evidence type="ECO:0000313" key="5">
    <source>
        <dbReference type="Proteomes" id="UP000051202"/>
    </source>
</evidence>